<dbReference type="EMBL" id="CP121646">
    <property type="protein sequence ID" value="WFU62691.1"/>
    <property type="molecule type" value="Genomic_DNA"/>
</dbReference>
<evidence type="ECO:0000313" key="3">
    <source>
        <dbReference type="Proteomes" id="UP001221546"/>
    </source>
</evidence>
<keyword evidence="3" id="KW-1185">Reference proteome</keyword>
<reference evidence="2 3" key="1">
    <citation type="submission" date="2023-04" db="EMBL/GenBank/DDBJ databases">
        <title>Australian commercial rhizobial inoculants.</title>
        <authorList>
            <person name="Kohlmeier M.G."/>
            <person name="O'Hara G.W."/>
            <person name="Colombi E."/>
            <person name="Ramsay J.P."/>
            <person name="Terpolilli J."/>
        </authorList>
    </citation>
    <scope>NUCLEOTIDE SEQUENCE [LARGE SCALE GENOMIC DNA]</scope>
    <source>
        <strain evidence="2 3">CB627</strain>
    </source>
</reference>
<protein>
    <submittedName>
        <fullName evidence="2">Uncharacterized protein</fullName>
    </submittedName>
</protein>
<dbReference type="RefSeq" id="WP_310885349.1">
    <property type="nucleotide sequence ID" value="NZ_CP121646.1"/>
</dbReference>
<proteinExistence type="predicted"/>
<gene>
    <name evidence="2" type="ORF">QA636_35465</name>
</gene>
<keyword evidence="1" id="KW-0732">Signal</keyword>
<sequence length="182" mass="19571">MLRFILAVVGSTASTTIVAASEADALKALEAFYGTCLGNGPSYDRTKAAATLFKWKPLPPEALTMFAPQQAPDQFEGWLVTTDGYPKKTFVGVTKGRLDGRPILTCTVAIVGVDGKDVERLFVKRLAPRKVGEVNDGMQEFRVYKLTAGVQDAEQTVSVSLATPSDAEPIIVLSSMVDDSNR</sequence>
<name>A0ABY8JB22_9BRAD</name>
<feature type="chain" id="PRO_5046526868" evidence="1">
    <location>
        <begin position="20"/>
        <end position="182"/>
    </location>
</feature>
<feature type="signal peptide" evidence="1">
    <location>
        <begin position="1"/>
        <end position="19"/>
    </location>
</feature>
<organism evidence="2 3">
    <name type="scientific">Bradyrhizobium brasilense</name>
    <dbReference type="NCBI Taxonomy" id="1419277"/>
    <lineage>
        <taxon>Bacteria</taxon>
        <taxon>Pseudomonadati</taxon>
        <taxon>Pseudomonadota</taxon>
        <taxon>Alphaproteobacteria</taxon>
        <taxon>Hyphomicrobiales</taxon>
        <taxon>Nitrobacteraceae</taxon>
        <taxon>Bradyrhizobium</taxon>
    </lineage>
</organism>
<accession>A0ABY8JB22</accession>
<evidence type="ECO:0000256" key="1">
    <source>
        <dbReference type="SAM" id="SignalP"/>
    </source>
</evidence>
<dbReference type="Proteomes" id="UP001221546">
    <property type="component" value="Chromosome"/>
</dbReference>
<evidence type="ECO:0000313" key="2">
    <source>
        <dbReference type="EMBL" id="WFU62691.1"/>
    </source>
</evidence>